<comment type="similarity">
    <text evidence="2">Belongs to the zinc-containing alcohol dehydrogenase family.</text>
</comment>
<dbReference type="GO" id="GO:0046872">
    <property type="term" value="F:metal ion binding"/>
    <property type="evidence" value="ECO:0007669"/>
    <property type="project" value="UniProtKB-KW"/>
</dbReference>
<gene>
    <name evidence="7" type="ORF">MARA_33710</name>
</gene>
<comment type="cofactor">
    <cofactor evidence="1">
        <name>Zn(2+)</name>
        <dbReference type="ChEBI" id="CHEBI:29105"/>
    </cofactor>
</comment>
<dbReference type="EMBL" id="AP022593">
    <property type="protein sequence ID" value="BBY49903.1"/>
    <property type="molecule type" value="Genomic_DNA"/>
</dbReference>
<dbReference type="AlphaFoldDB" id="A0A7I7RZM4"/>
<evidence type="ECO:0000256" key="3">
    <source>
        <dbReference type="ARBA" id="ARBA00022723"/>
    </source>
</evidence>
<dbReference type="Gene3D" id="3.40.50.720">
    <property type="entry name" value="NAD(P)-binding Rossmann-like Domain"/>
    <property type="match status" value="1"/>
</dbReference>
<proteinExistence type="inferred from homology"/>
<name>A0A7I7RZM4_9MYCO</name>
<dbReference type="InterPro" id="IPR011032">
    <property type="entry name" value="GroES-like_sf"/>
</dbReference>
<accession>A0A7I7RZM4</accession>
<feature type="domain" description="Alcohol dehydrogenase-like C-terminal" evidence="6">
    <location>
        <begin position="181"/>
        <end position="301"/>
    </location>
</feature>
<protein>
    <recommendedName>
        <fullName evidence="6">Alcohol dehydrogenase-like C-terminal domain-containing protein</fullName>
    </recommendedName>
</protein>
<keyword evidence="5" id="KW-0560">Oxidoreductase</keyword>
<evidence type="ECO:0000259" key="6">
    <source>
        <dbReference type="Pfam" id="PF00107"/>
    </source>
</evidence>
<evidence type="ECO:0000256" key="1">
    <source>
        <dbReference type="ARBA" id="ARBA00001947"/>
    </source>
</evidence>
<dbReference type="PANTHER" id="PTHR43350:SF19">
    <property type="entry name" value="D-GULOSIDE 3-DEHYDROGENASE"/>
    <property type="match status" value="1"/>
</dbReference>
<evidence type="ECO:0000256" key="5">
    <source>
        <dbReference type="ARBA" id="ARBA00023002"/>
    </source>
</evidence>
<dbReference type="Pfam" id="PF00107">
    <property type="entry name" value="ADH_zinc_N"/>
    <property type="match status" value="1"/>
</dbReference>
<dbReference type="RefSeq" id="WP_163919456.1">
    <property type="nucleotide sequence ID" value="NZ_AP022593.1"/>
</dbReference>
<keyword evidence="8" id="KW-1185">Reference proteome</keyword>
<dbReference type="SUPFAM" id="SSF50129">
    <property type="entry name" value="GroES-like"/>
    <property type="match status" value="1"/>
</dbReference>
<dbReference type="KEGG" id="marz:MARA_33710"/>
<evidence type="ECO:0000313" key="7">
    <source>
        <dbReference type="EMBL" id="BBY49903.1"/>
    </source>
</evidence>
<dbReference type="InterPro" id="IPR013149">
    <property type="entry name" value="ADH-like_C"/>
</dbReference>
<dbReference type="InterPro" id="IPR036291">
    <property type="entry name" value="NAD(P)-bd_dom_sf"/>
</dbReference>
<keyword evidence="4" id="KW-0862">Zinc</keyword>
<sequence>MTDRAFTVVVERRGVVTLRDDPPPPPVHDGQFDVETVFSGLSTGTDLSWVKGANPALHRRWDSELGLFMPGDPDVGYPIEKFGYMQVGRVTNSAISAVQQGDLVAMTYGHRSAYRADALADRFVKLPDSLDPVLGIFAAHMGPICANALLHAAADVHGADVRSLADGVRGRRVAITGAGVVGLLTGLFARLHGAASVVVVEPTPARRRVATDLGLEVIDPDDVDPAVTLKSRWRHAAGDRGADVVFQCRGQASALALALRLLRPQGTVIDLAFYPGGSEDVRLGEEFHHNGLSLRCSQIGRVPRGTSHLWDRERLSAETLALLAAYGDDITRHVITDFAPLAEAPETLVRLANSRHAGLQLVFT</sequence>
<dbReference type="GO" id="GO:0016491">
    <property type="term" value="F:oxidoreductase activity"/>
    <property type="evidence" value="ECO:0007669"/>
    <property type="project" value="UniProtKB-KW"/>
</dbReference>
<dbReference type="Proteomes" id="UP000467428">
    <property type="component" value="Chromosome"/>
</dbReference>
<dbReference type="SUPFAM" id="SSF51735">
    <property type="entry name" value="NAD(P)-binding Rossmann-fold domains"/>
    <property type="match status" value="1"/>
</dbReference>
<evidence type="ECO:0000256" key="4">
    <source>
        <dbReference type="ARBA" id="ARBA00022833"/>
    </source>
</evidence>
<evidence type="ECO:0000256" key="2">
    <source>
        <dbReference type="ARBA" id="ARBA00008072"/>
    </source>
</evidence>
<keyword evidence="3" id="KW-0479">Metal-binding</keyword>
<evidence type="ECO:0000313" key="8">
    <source>
        <dbReference type="Proteomes" id="UP000467428"/>
    </source>
</evidence>
<organism evidence="7 8">
    <name type="scientific">Mycolicibacterium arabiense</name>
    <dbReference type="NCBI Taxonomy" id="1286181"/>
    <lineage>
        <taxon>Bacteria</taxon>
        <taxon>Bacillati</taxon>
        <taxon>Actinomycetota</taxon>
        <taxon>Actinomycetes</taxon>
        <taxon>Mycobacteriales</taxon>
        <taxon>Mycobacteriaceae</taxon>
        <taxon>Mycolicibacterium</taxon>
    </lineage>
</organism>
<dbReference type="CDD" id="cd08255">
    <property type="entry name" value="2-desacetyl-2-hydroxyethyl_bacteriochlorophyllide_like"/>
    <property type="match status" value="1"/>
</dbReference>
<dbReference type="Gene3D" id="3.90.180.10">
    <property type="entry name" value="Medium-chain alcohol dehydrogenases, catalytic domain"/>
    <property type="match status" value="1"/>
</dbReference>
<dbReference type="PANTHER" id="PTHR43350">
    <property type="entry name" value="NAD-DEPENDENT ALCOHOL DEHYDROGENASE"/>
    <property type="match status" value="1"/>
</dbReference>
<reference evidence="7 8" key="1">
    <citation type="journal article" date="2019" name="Emerg. Microbes Infect.">
        <title>Comprehensive subspecies identification of 175 nontuberculous mycobacteria species based on 7547 genomic profiles.</title>
        <authorList>
            <person name="Matsumoto Y."/>
            <person name="Kinjo T."/>
            <person name="Motooka D."/>
            <person name="Nabeya D."/>
            <person name="Jung N."/>
            <person name="Uechi K."/>
            <person name="Horii T."/>
            <person name="Iida T."/>
            <person name="Fujita J."/>
            <person name="Nakamura S."/>
        </authorList>
    </citation>
    <scope>NUCLEOTIDE SEQUENCE [LARGE SCALE GENOMIC DNA]</scope>
    <source>
        <strain evidence="7 8">JCM 18538</strain>
    </source>
</reference>
<geneLocation type="plasmid" evidence="8">
    <name>pjcm18538 dna</name>
</geneLocation>